<evidence type="ECO:0000313" key="3">
    <source>
        <dbReference type="Proteomes" id="UP000440304"/>
    </source>
</evidence>
<dbReference type="AlphaFoldDB" id="A0A6N8TDK1"/>
<feature type="compositionally biased region" description="Basic and acidic residues" evidence="1">
    <location>
        <begin position="440"/>
        <end position="451"/>
    </location>
</feature>
<dbReference type="OrthoDB" id="7181366at2"/>
<dbReference type="Proteomes" id="UP000440304">
    <property type="component" value="Unassembled WGS sequence"/>
</dbReference>
<dbReference type="RefSeq" id="WP_160786713.1">
    <property type="nucleotide sequence ID" value="NZ_CP086610.1"/>
</dbReference>
<evidence type="ECO:0000313" key="2">
    <source>
        <dbReference type="EMBL" id="MXO01332.1"/>
    </source>
</evidence>
<protein>
    <submittedName>
        <fullName evidence="2">Uncharacterized protein</fullName>
    </submittedName>
</protein>
<name>A0A6N8TDK1_SHIZO</name>
<comment type="caution">
    <text evidence="2">The sequence shown here is derived from an EMBL/GenBank/DDBJ whole genome shotgun (WGS) entry which is preliminary data.</text>
</comment>
<feature type="compositionally biased region" description="Acidic residues" evidence="1">
    <location>
        <begin position="430"/>
        <end position="439"/>
    </location>
</feature>
<organism evidence="2 3">
    <name type="scientific">Shinella zoogloeoides</name>
    <name type="common">Crabtreella saccharophila</name>
    <dbReference type="NCBI Taxonomy" id="352475"/>
    <lineage>
        <taxon>Bacteria</taxon>
        <taxon>Pseudomonadati</taxon>
        <taxon>Pseudomonadota</taxon>
        <taxon>Alphaproteobacteria</taxon>
        <taxon>Hyphomicrobiales</taxon>
        <taxon>Rhizobiaceae</taxon>
        <taxon>Shinella</taxon>
    </lineage>
</organism>
<gene>
    <name evidence="2" type="ORF">GR156_13520</name>
</gene>
<feature type="region of interest" description="Disordered" evidence="1">
    <location>
        <begin position="419"/>
        <end position="451"/>
    </location>
</feature>
<feature type="region of interest" description="Disordered" evidence="1">
    <location>
        <begin position="1"/>
        <end position="55"/>
    </location>
</feature>
<feature type="compositionally biased region" description="Polar residues" evidence="1">
    <location>
        <begin position="26"/>
        <end position="43"/>
    </location>
</feature>
<feature type="compositionally biased region" description="Basic and acidic residues" evidence="1">
    <location>
        <begin position="419"/>
        <end position="429"/>
    </location>
</feature>
<reference evidence="2 3" key="1">
    <citation type="submission" date="2019-12" db="EMBL/GenBank/DDBJ databases">
        <title>Shinella granuli gen. nov., sp. nov., and proposal of the reclassification of Zoogloea ramigera ATCC 19623 as Shinella zoogloeoides sp. nov.</title>
        <authorList>
            <person name="Gao J."/>
        </authorList>
    </citation>
    <scope>NUCLEOTIDE SEQUENCE [LARGE SCALE GENOMIC DNA]</scope>
    <source>
        <strain evidence="2 3">DSM 287</strain>
    </source>
</reference>
<proteinExistence type="predicted"/>
<accession>A0A6N8TDK1</accession>
<dbReference type="EMBL" id="WUML01000011">
    <property type="protein sequence ID" value="MXO01332.1"/>
    <property type="molecule type" value="Genomic_DNA"/>
</dbReference>
<sequence length="451" mass="50688">MPEDQKSNVIPFRRSPPKPAFGGHDSPSSLTDARKPVTSTKMAENNGLGDGCHRSRNGVVASVTVTENGKAKAKGKPGGSVSEYEATVSEEQWKRDVATMTKTQLRKTYPGTWQSFKNMRYDRPDAEGAIIDPSVADLADFMKAIGPRRHQNLTVDRIDTNNPTYAFGKIKWSDKTEQANNRRNNSHVRNPRTNEWGTVAQVAAQVGRKPNTITVALGRALKAEPDRDKHEAIRSRIVGECLLRAAEAKGHDASEIATSEAAAPAPMPDYDRVADPTMRLAYPVSKEERQAIYAEYDRVQPMETVRVICETEYGSYTAYPRVPVSRFDFSLGLARGQWEEARRTHWDFEDLDNAGHRLTDDQEAAWARAKEEMAFLDTRIMPAVRARPAFLVELAEHVERNGRSLTAWEIEEARRIATRKAQEEAQSYRDDDEGIDEEDRAMKHAERFGTD</sequence>
<evidence type="ECO:0000256" key="1">
    <source>
        <dbReference type="SAM" id="MobiDB-lite"/>
    </source>
</evidence>